<accession>A0A858BY12</accession>
<protein>
    <recommendedName>
        <fullName evidence="4">Lipoprotein</fullName>
    </recommendedName>
</protein>
<feature type="chain" id="PRO_5032655198" description="Lipoprotein" evidence="1">
    <location>
        <begin position="22"/>
        <end position="218"/>
    </location>
</feature>
<evidence type="ECO:0000313" key="2">
    <source>
        <dbReference type="EMBL" id="QIB69604.1"/>
    </source>
</evidence>
<keyword evidence="1" id="KW-0732">Signal</keyword>
<dbReference type="RefSeq" id="WP_163066845.1">
    <property type="nucleotide sequence ID" value="NZ_CP048649.1"/>
</dbReference>
<dbReference type="PROSITE" id="PS51257">
    <property type="entry name" value="PROKAR_LIPOPROTEIN"/>
    <property type="match status" value="1"/>
</dbReference>
<feature type="signal peptide" evidence="1">
    <location>
        <begin position="1"/>
        <end position="21"/>
    </location>
</feature>
<dbReference type="EMBL" id="CP048649">
    <property type="protein sequence ID" value="QIB69604.1"/>
    <property type="molecule type" value="Genomic_DNA"/>
</dbReference>
<gene>
    <name evidence="2" type="ORF">Ami103574_09775</name>
</gene>
<evidence type="ECO:0000313" key="3">
    <source>
        <dbReference type="Proteomes" id="UP000466848"/>
    </source>
</evidence>
<dbReference type="Proteomes" id="UP000466848">
    <property type="component" value="Chromosome"/>
</dbReference>
<evidence type="ECO:0000256" key="1">
    <source>
        <dbReference type="SAM" id="SignalP"/>
    </source>
</evidence>
<organism evidence="2 3">
    <name type="scientific">Aminipila butyrica</name>
    <dbReference type="NCBI Taxonomy" id="433296"/>
    <lineage>
        <taxon>Bacteria</taxon>
        <taxon>Bacillati</taxon>
        <taxon>Bacillota</taxon>
        <taxon>Clostridia</taxon>
        <taxon>Peptostreptococcales</taxon>
        <taxon>Anaerovoracaceae</taxon>
        <taxon>Aminipila</taxon>
    </lineage>
</organism>
<evidence type="ECO:0008006" key="4">
    <source>
        <dbReference type="Google" id="ProtNLM"/>
    </source>
</evidence>
<reference evidence="2 3" key="1">
    <citation type="submission" date="2020-02" db="EMBL/GenBank/DDBJ databases">
        <authorList>
            <person name="Kim Y.B."/>
            <person name="Roh S.W."/>
        </authorList>
    </citation>
    <scope>NUCLEOTIDE SEQUENCE [LARGE SCALE GENOMIC DNA]</scope>
    <source>
        <strain evidence="2 3">DSM 103574</strain>
    </source>
</reference>
<dbReference type="KEGG" id="abut:Ami103574_09775"/>
<keyword evidence="3" id="KW-1185">Reference proteome</keyword>
<dbReference type="AlphaFoldDB" id="A0A858BY12"/>
<sequence length="218" mass="24462">MKKLVFLVLVGLFMGSMTSCAISSFDTDQAPQNALSAYKEVLENKTEFTASSAEDGAKTMYLDQLLDNGSETFKFLNFTVLDLNGDEIPEVVIQYGLANDAPYPDSVEVLYYSQGTVYGYNFNYRGLYALKEDGSFTWSNGAADNGYAKLQFTSENYEYDNLAYAKQNVPAESYFVKDQPVTASEYDDFIAAQDKKKDAIWYDFTTEDINSQLSEESN</sequence>
<proteinExistence type="predicted"/>
<name>A0A858BY12_9FIRM</name>